<protein>
    <submittedName>
        <fullName evidence="5">NAP1-binding 2</fullName>
    </submittedName>
</protein>
<dbReference type="Proteomes" id="UP000785200">
    <property type="component" value="Unassembled WGS sequence"/>
</dbReference>
<feature type="region of interest" description="Disordered" evidence="3">
    <location>
        <begin position="1"/>
        <end position="93"/>
    </location>
</feature>
<dbReference type="GO" id="GO:0005737">
    <property type="term" value="C:cytoplasm"/>
    <property type="evidence" value="ECO:0007669"/>
    <property type="project" value="TreeGrafter"/>
</dbReference>
<dbReference type="PROSITE" id="PS50002">
    <property type="entry name" value="SH3"/>
    <property type="match status" value="1"/>
</dbReference>
<name>A0A9P6VP89_9HELO</name>
<evidence type="ECO:0000256" key="2">
    <source>
        <dbReference type="PROSITE-ProRule" id="PRU00192"/>
    </source>
</evidence>
<feature type="compositionally biased region" description="Basic and acidic residues" evidence="3">
    <location>
        <begin position="516"/>
        <end position="530"/>
    </location>
</feature>
<keyword evidence="1 2" id="KW-0728">SH3 domain</keyword>
<evidence type="ECO:0000313" key="5">
    <source>
        <dbReference type="EMBL" id="KAG0651680.1"/>
    </source>
</evidence>
<evidence type="ECO:0000259" key="4">
    <source>
        <dbReference type="PROSITE" id="PS50002"/>
    </source>
</evidence>
<organism evidence="5 6">
    <name type="scientific">Hyphodiscus hymeniophilus</name>
    <dbReference type="NCBI Taxonomy" id="353542"/>
    <lineage>
        <taxon>Eukaryota</taxon>
        <taxon>Fungi</taxon>
        <taxon>Dikarya</taxon>
        <taxon>Ascomycota</taxon>
        <taxon>Pezizomycotina</taxon>
        <taxon>Leotiomycetes</taxon>
        <taxon>Helotiales</taxon>
        <taxon>Hyphodiscaceae</taxon>
        <taxon>Hyphodiscus</taxon>
    </lineage>
</organism>
<accession>A0A9P6VP89</accession>
<proteinExistence type="predicted"/>
<feature type="region of interest" description="Disordered" evidence="3">
    <location>
        <begin position="492"/>
        <end position="580"/>
    </location>
</feature>
<feature type="region of interest" description="Disordered" evidence="3">
    <location>
        <begin position="422"/>
        <end position="464"/>
    </location>
</feature>
<feature type="compositionally biased region" description="Basic and acidic residues" evidence="3">
    <location>
        <begin position="1"/>
        <end position="12"/>
    </location>
</feature>
<evidence type="ECO:0000256" key="3">
    <source>
        <dbReference type="SAM" id="MobiDB-lite"/>
    </source>
</evidence>
<dbReference type="SUPFAM" id="SSF50044">
    <property type="entry name" value="SH3-domain"/>
    <property type="match status" value="1"/>
</dbReference>
<dbReference type="InterPro" id="IPR050384">
    <property type="entry name" value="Endophilin_SH3RF"/>
</dbReference>
<evidence type="ECO:0000313" key="6">
    <source>
        <dbReference type="Proteomes" id="UP000785200"/>
    </source>
</evidence>
<feature type="compositionally biased region" description="Low complexity" evidence="3">
    <location>
        <begin position="317"/>
        <end position="326"/>
    </location>
</feature>
<feature type="domain" description="SH3" evidence="4">
    <location>
        <begin position="351"/>
        <end position="412"/>
    </location>
</feature>
<keyword evidence="6" id="KW-1185">Reference proteome</keyword>
<feature type="compositionally biased region" description="Polar residues" evidence="3">
    <location>
        <begin position="451"/>
        <end position="464"/>
    </location>
</feature>
<dbReference type="AlphaFoldDB" id="A0A9P6VP89"/>
<evidence type="ECO:0000256" key="1">
    <source>
        <dbReference type="ARBA" id="ARBA00022443"/>
    </source>
</evidence>
<feature type="compositionally biased region" description="Polar residues" evidence="3">
    <location>
        <begin position="503"/>
        <end position="515"/>
    </location>
</feature>
<dbReference type="InterPro" id="IPR036028">
    <property type="entry name" value="SH3-like_dom_sf"/>
</dbReference>
<feature type="compositionally biased region" description="Polar residues" evidence="3">
    <location>
        <begin position="302"/>
        <end position="315"/>
    </location>
</feature>
<dbReference type="Gene3D" id="2.30.30.40">
    <property type="entry name" value="SH3 Domains"/>
    <property type="match status" value="1"/>
</dbReference>
<dbReference type="EMBL" id="VNKQ01000004">
    <property type="protein sequence ID" value="KAG0651680.1"/>
    <property type="molecule type" value="Genomic_DNA"/>
</dbReference>
<dbReference type="OrthoDB" id="19092at2759"/>
<dbReference type="PANTHER" id="PTHR14167:SF116">
    <property type="entry name" value="CAP, ISOFORM AC"/>
    <property type="match status" value="1"/>
</dbReference>
<sequence length="580" mass="62394">MSDDDSNQKDDFPDMAAVMSPTLDTSSSPATSPSPVSSPMSNPNHPSLPPLITSPPAQRSTLQRPTSHASKNRMSQYSNYSVPSRSRPPSHIFPIFHSSLPYTLVRDFAYTISHPMHYGPPPEPSRPASGLSTPASETQKRFSDPPTSWDSRGGWAPGPWGSDGGLSKGEQLPPIHFGDGPPWSEDEDLQSPVVVSSRHRKHKSTASGYGSGHGRGRGRTRREDGERTLSMLSQENYEQDRGYFVGTGGDGSERYYVNQGGDEADGPGGEVVIYPPGQARHSTLAPYNVAGQRDSHFAGTLPSRSYTDDTGQDYRSGSDASSSASSPGITRHDESRYSRDYQFTIASPDEEMHGKAVALFDFERENENELPLVEGQVIWVSYRHGQGWLVAEDPRTQESGLVPEEYVRLLRDIQGGLNSLTGQANDQLLSPVGDSGTPTQAEHSHAFGHTPTPSNGSNGYQQPIVSTFSTSSKDLHPYPQHLLGTQAGQAPPQVIHYHGQGGSQANTPTLSSSQEGSRDRTSSQDAKAGKADGSANSTPIAVTIPDAKMEPSIAGPESPISPESDCTEDSLDEDKSIKIS</sequence>
<feature type="compositionally biased region" description="Low complexity" evidence="3">
    <location>
        <begin position="20"/>
        <end position="45"/>
    </location>
</feature>
<feature type="compositionally biased region" description="Polar residues" evidence="3">
    <location>
        <begin position="55"/>
        <end position="84"/>
    </location>
</feature>
<dbReference type="SMART" id="SM00326">
    <property type="entry name" value="SH3"/>
    <property type="match status" value="1"/>
</dbReference>
<gene>
    <name evidence="5" type="ORF">D0Z07_1987</name>
</gene>
<dbReference type="PANTHER" id="PTHR14167">
    <property type="entry name" value="SH3 DOMAIN-CONTAINING"/>
    <property type="match status" value="1"/>
</dbReference>
<dbReference type="Pfam" id="PF00018">
    <property type="entry name" value="SH3_1"/>
    <property type="match status" value="1"/>
</dbReference>
<comment type="caution">
    <text evidence="5">The sequence shown here is derived from an EMBL/GenBank/DDBJ whole genome shotgun (WGS) entry which is preliminary data.</text>
</comment>
<feature type="region of interest" description="Disordered" evidence="3">
    <location>
        <begin position="113"/>
        <end position="337"/>
    </location>
</feature>
<reference evidence="5" key="1">
    <citation type="submission" date="2019-07" db="EMBL/GenBank/DDBJ databases">
        <title>Hyphodiscus hymeniophilus genome sequencing and assembly.</title>
        <authorList>
            <person name="Kramer G."/>
            <person name="Nodwell J."/>
        </authorList>
    </citation>
    <scope>NUCLEOTIDE SEQUENCE</scope>
    <source>
        <strain evidence="5">ATCC 34498</strain>
    </source>
</reference>
<dbReference type="InterPro" id="IPR001452">
    <property type="entry name" value="SH3_domain"/>
</dbReference>